<evidence type="ECO:0000313" key="13">
    <source>
        <dbReference type="EMBL" id="KAK9714613.1"/>
    </source>
</evidence>
<dbReference type="EMBL" id="JBDFQZ010000006">
    <property type="protein sequence ID" value="KAK9714613.1"/>
    <property type="molecule type" value="Genomic_DNA"/>
</dbReference>
<keyword evidence="3 11" id="KW-0813">Transport</keyword>
<dbReference type="PROSITE" id="PS50920">
    <property type="entry name" value="SOLCAR"/>
    <property type="match status" value="3"/>
</dbReference>
<comment type="similarity">
    <text evidence="2 11">Belongs to the mitochondrial carrier (TC 2.A.29) family.</text>
</comment>
<feature type="repeat" description="Solcar" evidence="10">
    <location>
        <begin position="108"/>
        <end position="200"/>
    </location>
</feature>
<keyword evidence="7 12" id="KW-1133">Transmembrane helix</keyword>
<keyword evidence="8" id="KW-0496">Mitochondrion</keyword>
<evidence type="ECO:0000256" key="7">
    <source>
        <dbReference type="ARBA" id="ARBA00022989"/>
    </source>
</evidence>
<feature type="transmembrane region" description="Helical" evidence="12">
    <location>
        <begin position="15"/>
        <end position="32"/>
    </location>
</feature>
<evidence type="ECO:0000313" key="14">
    <source>
        <dbReference type="Proteomes" id="UP001443914"/>
    </source>
</evidence>
<name>A0AAW1KA89_SAPOF</name>
<dbReference type="Gene3D" id="1.50.40.10">
    <property type="entry name" value="Mitochondrial carrier domain"/>
    <property type="match status" value="1"/>
</dbReference>
<evidence type="ECO:0008006" key="15">
    <source>
        <dbReference type="Google" id="ProtNLM"/>
    </source>
</evidence>
<proteinExistence type="inferred from homology"/>
<sequence length="308" mass="33145">MVGAPIDSSDKYKEYVAGLIAGVATVFTGHPFDTVKVKLQKHHTEVHGIKYRNGLHCAARILQIEGVKGLYRGASSSFIGIGFESSLLFGIYTQTKQKLQGNLQSSGPNPSVIIPAAAYSGAIISIVVCPAELVKCRMQVQGANSIVLKSSIYSGSMDCAVKTFRTEGVTGIFRGGTTTFLRESVGNSVFFTVYETVRHVTHSKLKDTSVEHRSMAELGIGILSGGLGGIALWSIVLPLDVAKTMIQTNQDRNFTRNPFRVLNTVYRQAGLRGCYAGLGPTIARAFPANAAAVVTWEFAMKILGIRPE</sequence>
<dbReference type="SUPFAM" id="SSF103506">
    <property type="entry name" value="Mitochondrial carrier"/>
    <property type="match status" value="1"/>
</dbReference>
<evidence type="ECO:0000256" key="1">
    <source>
        <dbReference type="ARBA" id="ARBA00004448"/>
    </source>
</evidence>
<dbReference type="InterPro" id="IPR018108">
    <property type="entry name" value="MCP_transmembrane"/>
</dbReference>
<feature type="repeat" description="Solcar" evidence="10">
    <location>
        <begin position="9"/>
        <end position="98"/>
    </location>
</feature>
<keyword evidence="5" id="KW-0677">Repeat</keyword>
<evidence type="ECO:0000256" key="4">
    <source>
        <dbReference type="ARBA" id="ARBA00022692"/>
    </source>
</evidence>
<dbReference type="FunFam" id="1.50.40.10:FF:000086">
    <property type="entry name" value="Mitochondrial carrier protein"/>
    <property type="match status" value="1"/>
</dbReference>
<dbReference type="AlphaFoldDB" id="A0AAW1KA89"/>
<evidence type="ECO:0000256" key="8">
    <source>
        <dbReference type="ARBA" id="ARBA00023128"/>
    </source>
</evidence>
<dbReference type="Pfam" id="PF00153">
    <property type="entry name" value="Mito_carr"/>
    <property type="match status" value="3"/>
</dbReference>
<dbReference type="Proteomes" id="UP001443914">
    <property type="component" value="Unassembled WGS sequence"/>
</dbReference>
<evidence type="ECO:0000256" key="6">
    <source>
        <dbReference type="ARBA" id="ARBA00022792"/>
    </source>
</evidence>
<dbReference type="InterPro" id="IPR050567">
    <property type="entry name" value="Mitochondrial_Carrier"/>
</dbReference>
<dbReference type="GO" id="GO:0005743">
    <property type="term" value="C:mitochondrial inner membrane"/>
    <property type="evidence" value="ECO:0007669"/>
    <property type="project" value="UniProtKB-SubCell"/>
</dbReference>
<accession>A0AAW1KA89</accession>
<evidence type="ECO:0000256" key="3">
    <source>
        <dbReference type="ARBA" id="ARBA00022448"/>
    </source>
</evidence>
<keyword evidence="14" id="KW-1185">Reference proteome</keyword>
<feature type="transmembrane region" description="Helical" evidence="12">
    <location>
        <begin position="70"/>
        <end position="92"/>
    </location>
</feature>
<evidence type="ECO:0000256" key="11">
    <source>
        <dbReference type="RuleBase" id="RU000488"/>
    </source>
</evidence>
<evidence type="ECO:0000256" key="9">
    <source>
        <dbReference type="ARBA" id="ARBA00023136"/>
    </source>
</evidence>
<evidence type="ECO:0000256" key="10">
    <source>
        <dbReference type="PROSITE-ProRule" id="PRU00282"/>
    </source>
</evidence>
<feature type="transmembrane region" description="Helical" evidence="12">
    <location>
        <begin position="112"/>
        <end position="134"/>
    </location>
</feature>
<gene>
    <name evidence="13" type="ORF">RND81_06G107100</name>
</gene>
<dbReference type="InterPro" id="IPR023395">
    <property type="entry name" value="MCP_dom_sf"/>
</dbReference>
<dbReference type="GO" id="GO:0000064">
    <property type="term" value="F:L-ornithine transmembrane transporter activity"/>
    <property type="evidence" value="ECO:0007669"/>
    <property type="project" value="TreeGrafter"/>
</dbReference>
<evidence type="ECO:0000256" key="12">
    <source>
        <dbReference type="SAM" id="Phobius"/>
    </source>
</evidence>
<feature type="repeat" description="Solcar" evidence="10">
    <location>
        <begin position="216"/>
        <end position="302"/>
    </location>
</feature>
<dbReference type="PANTHER" id="PTHR45624:SF15">
    <property type="entry name" value="MITOCHONDRIAL ARGININE TRANSPORTER BAC1"/>
    <property type="match status" value="1"/>
</dbReference>
<comment type="caution">
    <text evidence="13">The sequence shown here is derived from an EMBL/GenBank/DDBJ whole genome shotgun (WGS) entry which is preliminary data.</text>
</comment>
<protein>
    <recommendedName>
        <fullName evidence="15">Mitochondrial arginine transporter BAC1</fullName>
    </recommendedName>
</protein>
<comment type="subcellular location">
    <subcellularLocation>
        <location evidence="1">Mitochondrion inner membrane</location>
        <topology evidence="1">Multi-pass membrane protein</topology>
    </subcellularLocation>
</comment>
<keyword evidence="6" id="KW-0999">Mitochondrion inner membrane</keyword>
<dbReference type="PANTHER" id="PTHR45624">
    <property type="entry name" value="MITOCHONDRIAL BASIC AMINO ACIDS TRANSPORTER-RELATED"/>
    <property type="match status" value="1"/>
</dbReference>
<keyword evidence="9 10" id="KW-0472">Membrane</keyword>
<evidence type="ECO:0000256" key="5">
    <source>
        <dbReference type="ARBA" id="ARBA00022737"/>
    </source>
</evidence>
<reference evidence="13" key="1">
    <citation type="submission" date="2024-03" db="EMBL/GenBank/DDBJ databases">
        <title>WGS assembly of Saponaria officinalis var. Norfolk2.</title>
        <authorList>
            <person name="Jenkins J."/>
            <person name="Shu S."/>
            <person name="Grimwood J."/>
            <person name="Barry K."/>
            <person name="Goodstein D."/>
            <person name="Schmutz J."/>
            <person name="Leebens-Mack J."/>
            <person name="Osbourn A."/>
        </authorList>
    </citation>
    <scope>NUCLEOTIDE SEQUENCE [LARGE SCALE GENOMIC DNA]</scope>
    <source>
        <strain evidence="13">JIC</strain>
    </source>
</reference>
<dbReference type="GO" id="GO:1990575">
    <property type="term" value="P:mitochondrial L-ornithine transmembrane transport"/>
    <property type="evidence" value="ECO:0007669"/>
    <property type="project" value="TreeGrafter"/>
</dbReference>
<evidence type="ECO:0000256" key="2">
    <source>
        <dbReference type="ARBA" id="ARBA00006375"/>
    </source>
</evidence>
<feature type="transmembrane region" description="Helical" evidence="12">
    <location>
        <begin position="218"/>
        <end position="239"/>
    </location>
</feature>
<keyword evidence="4 10" id="KW-0812">Transmembrane</keyword>
<organism evidence="13 14">
    <name type="scientific">Saponaria officinalis</name>
    <name type="common">Common soapwort</name>
    <name type="synonym">Lychnis saponaria</name>
    <dbReference type="NCBI Taxonomy" id="3572"/>
    <lineage>
        <taxon>Eukaryota</taxon>
        <taxon>Viridiplantae</taxon>
        <taxon>Streptophyta</taxon>
        <taxon>Embryophyta</taxon>
        <taxon>Tracheophyta</taxon>
        <taxon>Spermatophyta</taxon>
        <taxon>Magnoliopsida</taxon>
        <taxon>eudicotyledons</taxon>
        <taxon>Gunneridae</taxon>
        <taxon>Pentapetalae</taxon>
        <taxon>Caryophyllales</taxon>
        <taxon>Caryophyllaceae</taxon>
        <taxon>Caryophylleae</taxon>
        <taxon>Saponaria</taxon>
    </lineage>
</organism>